<protein>
    <recommendedName>
        <fullName evidence="1">C2H2-type domain-containing protein</fullName>
    </recommendedName>
</protein>
<evidence type="ECO:0000259" key="1">
    <source>
        <dbReference type="PROSITE" id="PS00028"/>
    </source>
</evidence>
<dbReference type="InterPro" id="IPR048420">
    <property type="entry name" value="Zap1-like_Znf1"/>
</dbReference>
<organism evidence="2 3">
    <name type="scientific">Mycena maculata</name>
    <dbReference type="NCBI Taxonomy" id="230809"/>
    <lineage>
        <taxon>Eukaryota</taxon>
        <taxon>Fungi</taxon>
        <taxon>Dikarya</taxon>
        <taxon>Basidiomycota</taxon>
        <taxon>Agaricomycotina</taxon>
        <taxon>Agaricomycetes</taxon>
        <taxon>Agaricomycetidae</taxon>
        <taxon>Agaricales</taxon>
        <taxon>Marasmiineae</taxon>
        <taxon>Mycenaceae</taxon>
        <taxon>Mycena</taxon>
    </lineage>
</organism>
<reference evidence="2" key="1">
    <citation type="submission" date="2023-03" db="EMBL/GenBank/DDBJ databases">
        <title>Massive genome expansion in bonnet fungi (Mycena s.s.) driven by repeated elements and novel gene families across ecological guilds.</title>
        <authorList>
            <consortium name="Lawrence Berkeley National Laboratory"/>
            <person name="Harder C.B."/>
            <person name="Miyauchi S."/>
            <person name="Viragh M."/>
            <person name="Kuo A."/>
            <person name="Thoen E."/>
            <person name="Andreopoulos B."/>
            <person name="Lu D."/>
            <person name="Skrede I."/>
            <person name="Drula E."/>
            <person name="Henrissat B."/>
            <person name="Morin E."/>
            <person name="Kohler A."/>
            <person name="Barry K."/>
            <person name="LaButti K."/>
            <person name="Morin E."/>
            <person name="Salamov A."/>
            <person name="Lipzen A."/>
            <person name="Mereny Z."/>
            <person name="Hegedus B."/>
            <person name="Baldrian P."/>
            <person name="Stursova M."/>
            <person name="Weitz H."/>
            <person name="Taylor A."/>
            <person name="Grigoriev I.V."/>
            <person name="Nagy L.G."/>
            <person name="Martin F."/>
            <person name="Kauserud H."/>
        </authorList>
    </citation>
    <scope>NUCLEOTIDE SEQUENCE</scope>
    <source>
        <strain evidence="2">CBHHK188m</strain>
    </source>
</reference>
<dbReference type="AlphaFoldDB" id="A0AAD7MT89"/>
<keyword evidence="3" id="KW-1185">Reference proteome</keyword>
<feature type="non-terminal residue" evidence="2">
    <location>
        <position position="1"/>
    </location>
</feature>
<evidence type="ECO:0000313" key="2">
    <source>
        <dbReference type="EMBL" id="KAJ7730984.1"/>
    </source>
</evidence>
<comment type="caution">
    <text evidence="2">The sequence shown here is derived from an EMBL/GenBank/DDBJ whole genome shotgun (WGS) entry which is preliminary data.</text>
</comment>
<evidence type="ECO:0000313" key="3">
    <source>
        <dbReference type="Proteomes" id="UP001215280"/>
    </source>
</evidence>
<name>A0AAD7MT89_9AGAR</name>
<sequence>MEIVGASAELASLTCNTANFIRRQSVGNQLQKAFQHLAECMVILDRDKNIIPEWEVLRILQWYDEVFERYQDTYDTKHWPHNASPRNLLLARSVANKSKRLLDSAISSSQAARRARIESYRLNPDDETGSRVDPNMLVALLSEAIHVVQSEGPSTQATLPVQVLNRLRVRPVVQSAWDADVDPMDSEPAQSIVCRWRNCTQSFPDTEALYTHLCGEHAPPSTGKTRCCGWKSCVHAPAARFASGPGSSRTVVETGVPPTPMPAYVIDEEDSESMHDWKEGKPIIRPMP</sequence>
<gene>
    <name evidence="2" type="ORF">DFH07DRAFT_1065843</name>
</gene>
<dbReference type="Gene3D" id="3.30.160.60">
    <property type="entry name" value="Classic Zinc Finger"/>
    <property type="match status" value="1"/>
</dbReference>
<dbReference type="PROSITE" id="PS00028">
    <property type="entry name" value="ZINC_FINGER_C2H2_1"/>
    <property type="match status" value="1"/>
</dbReference>
<accession>A0AAD7MT89</accession>
<dbReference type="GO" id="GO:0008270">
    <property type="term" value="F:zinc ion binding"/>
    <property type="evidence" value="ECO:0007669"/>
    <property type="project" value="InterPro"/>
</dbReference>
<dbReference type="Pfam" id="PF21816">
    <property type="entry name" value="Zap1_zf1"/>
    <property type="match status" value="1"/>
</dbReference>
<dbReference type="InterPro" id="IPR013087">
    <property type="entry name" value="Znf_C2H2_type"/>
</dbReference>
<dbReference type="Proteomes" id="UP001215280">
    <property type="component" value="Unassembled WGS sequence"/>
</dbReference>
<proteinExistence type="predicted"/>
<dbReference type="EMBL" id="JARJLG010000186">
    <property type="protein sequence ID" value="KAJ7730984.1"/>
    <property type="molecule type" value="Genomic_DNA"/>
</dbReference>
<feature type="domain" description="C2H2-type" evidence="1">
    <location>
        <begin position="194"/>
        <end position="217"/>
    </location>
</feature>